<comment type="caution">
    <text evidence="1">The sequence shown here is derived from an EMBL/GenBank/DDBJ whole genome shotgun (WGS) entry which is preliminary data.</text>
</comment>
<protein>
    <submittedName>
        <fullName evidence="1">Putative HELICASE domain protein</fullName>
    </submittedName>
</protein>
<gene>
    <name evidence="1" type="ORF">BZL29_4998</name>
</gene>
<dbReference type="EMBL" id="MVBN01000005">
    <property type="protein sequence ID" value="OOK73082.1"/>
    <property type="molecule type" value="Genomic_DNA"/>
</dbReference>
<keyword evidence="1" id="KW-0347">Helicase</keyword>
<keyword evidence="1" id="KW-0067">ATP-binding</keyword>
<dbReference type="GO" id="GO:0004386">
    <property type="term" value="F:helicase activity"/>
    <property type="evidence" value="ECO:0007669"/>
    <property type="project" value="UniProtKB-KW"/>
</dbReference>
<organism evidence="1 2">
    <name type="scientific">Mycobacterium kansasii</name>
    <dbReference type="NCBI Taxonomy" id="1768"/>
    <lineage>
        <taxon>Bacteria</taxon>
        <taxon>Bacillati</taxon>
        <taxon>Actinomycetota</taxon>
        <taxon>Actinomycetes</taxon>
        <taxon>Mycobacteriales</taxon>
        <taxon>Mycobacteriaceae</taxon>
        <taxon>Mycobacterium</taxon>
    </lineage>
</organism>
<keyword evidence="1" id="KW-0378">Hydrolase</keyword>
<proteinExistence type="predicted"/>
<sequence length="48" mass="4976">MIFASATTDSPGATAAELIGQPVAEVVDDGSPQGRARWRCGSLRCGRI</sequence>
<evidence type="ECO:0000313" key="1">
    <source>
        <dbReference type="EMBL" id="OOK73082.1"/>
    </source>
</evidence>
<accession>A0A1V3X1X0</accession>
<evidence type="ECO:0000313" key="2">
    <source>
        <dbReference type="Proteomes" id="UP000188532"/>
    </source>
</evidence>
<dbReference type="Proteomes" id="UP000188532">
    <property type="component" value="Unassembled WGS sequence"/>
</dbReference>
<keyword evidence="1" id="KW-0547">Nucleotide-binding</keyword>
<dbReference type="AlphaFoldDB" id="A0A1V3X1X0"/>
<name>A0A1V3X1X0_MYCKA</name>
<reference evidence="1 2" key="1">
    <citation type="submission" date="2017-02" db="EMBL/GenBank/DDBJ databases">
        <title>Complete genome sequences of Mycobacterium kansasii strains isolated from rhesus macaques.</title>
        <authorList>
            <person name="Panda A."/>
            <person name="Nagaraj S."/>
            <person name="Zhao X."/>
            <person name="Tettelin H."/>
            <person name="Detolla L.J."/>
        </authorList>
    </citation>
    <scope>NUCLEOTIDE SEQUENCE [LARGE SCALE GENOMIC DNA]</scope>
    <source>
        <strain evidence="1 2">11-3469</strain>
    </source>
</reference>